<evidence type="ECO:0000256" key="6">
    <source>
        <dbReference type="SAM" id="SignalP"/>
    </source>
</evidence>
<dbReference type="PANTHER" id="PTHR11010">
    <property type="entry name" value="PROTEASE S28 PRO-X CARBOXYPEPTIDASE-RELATED"/>
    <property type="match status" value="1"/>
</dbReference>
<dbReference type="Gene3D" id="1.20.120.980">
    <property type="entry name" value="Serine carboxypeptidase S28, SKS domain"/>
    <property type="match status" value="1"/>
</dbReference>
<keyword evidence="4" id="KW-0378">Hydrolase</keyword>
<dbReference type="InterPro" id="IPR008758">
    <property type="entry name" value="Peptidase_S28"/>
</dbReference>
<feature type="signal peptide" evidence="6">
    <location>
        <begin position="1"/>
        <end position="18"/>
    </location>
</feature>
<comment type="similarity">
    <text evidence="1">Belongs to the peptidase S28 family.</text>
</comment>
<dbReference type="Pfam" id="PF05577">
    <property type="entry name" value="Peptidase_S28"/>
    <property type="match status" value="1"/>
</dbReference>
<reference evidence="7 8" key="1">
    <citation type="journal article" date="2020" name="G3 (Bethesda)">
        <title>Genetic Underpinnings of Host Manipulation by Ophiocordyceps as Revealed by Comparative Transcriptomics.</title>
        <authorList>
            <person name="Will I."/>
            <person name="Das B."/>
            <person name="Trinh T."/>
            <person name="Brachmann A."/>
            <person name="Ohm R.A."/>
            <person name="de Bekker C."/>
        </authorList>
    </citation>
    <scope>NUCLEOTIDE SEQUENCE [LARGE SCALE GENOMIC DNA]</scope>
    <source>
        <strain evidence="7 8">EC05</strain>
    </source>
</reference>
<sequence length="488" mass="54580">MHPPSITPALLLLTTVQAFTSPLPRPHFHFTNGTNNWQPAFFDQLIDHQDPSKGTFKQRYWWNVDAYGGPGSPIVLQTPTERSIDQLQLMGFKRSLPYLFTLSNKAAAITLEHRYWGESLPMGKDQTTDKMQYLTLDNAIHDVVHFAKTVDLPFDRNGTSKPEKAPWVLTGCSYAGALTAWIHALSPGTFWAYHCGSAVVQAMTDLSGYFGTIEKAMPRNCSADMKRLVKHVDRVLDAGGEEKVKLKKQFGFPSNTTDDDFASALASAPSTWQSTQFASGYNNFSQMCDYMENKWPGSNYSTPGAEGVGKDRAMVGLAKWMREKFPQLPEVSVKQEEIIPWRWLLCNEPFEWWQMAGPHDGGIVPKALSKQSMIRGCKELFPPKGNATLNNSSVQEVNRKTGGWNQNKTKRLLWVNGEFDPWRPATVSAEKRPGGPLESTSEAPVWVVPGASHCSELPIMNGKVNEGARTAIQGVVKQMKTWVDEFYQ</sequence>
<dbReference type="GO" id="GO:0008239">
    <property type="term" value="F:dipeptidyl-peptidase activity"/>
    <property type="evidence" value="ECO:0007669"/>
    <property type="project" value="TreeGrafter"/>
</dbReference>
<dbReference type="EMBL" id="JAACLJ010000005">
    <property type="protein sequence ID" value="KAF4585531.1"/>
    <property type="molecule type" value="Genomic_DNA"/>
</dbReference>
<dbReference type="InterPro" id="IPR029058">
    <property type="entry name" value="AB_hydrolase_fold"/>
</dbReference>
<keyword evidence="5" id="KW-0325">Glycoprotein</keyword>
<dbReference type="PANTHER" id="PTHR11010:SF23">
    <property type="entry name" value="SERINE PEPTIDASE"/>
    <property type="match status" value="1"/>
</dbReference>
<dbReference type="OrthoDB" id="1735038at2759"/>
<keyword evidence="3 6" id="KW-0732">Signal</keyword>
<accession>A0A8H4Q4L2</accession>
<keyword evidence="8" id="KW-1185">Reference proteome</keyword>
<dbReference type="InterPro" id="IPR042269">
    <property type="entry name" value="Ser_carbopepase_S28_SKS"/>
</dbReference>
<evidence type="ECO:0000313" key="7">
    <source>
        <dbReference type="EMBL" id="KAF4585531.1"/>
    </source>
</evidence>
<name>A0A8H4Q4L2_9HYPO</name>
<comment type="caution">
    <text evidence="7">The sequence shown here is derived from an EMBL/GenBank/DDBJ whole genome shotgun (WGS) entry which is preliminary data.</text>
</comment>
<evidence type="ECO:0000256" key="3">
    <source>
        <dbReference type="ARBA" id="ARBA00022729"/>
    </source>
</evidence>
<dbReference type="GO" id="GO:0070008">
    <property type="term" value="F:serine-type exopeptidase activity"/>
    <property type="evidence" value="ECO:0007669"/>
    <property type="project" value="InterPro"/>
</dbReference>
<evidence type="ECO:0000313" key="8">
    <source>
        <dbReference type="Proteomes" id="UP000562929"/>
    </source>
</evidence>
<evidence type="ECO:0000256" key="4">
    <source>
        <dbReference type="ARBA" id="ARBA00022801"/>
    </source>
</evidence>
<protein>
    <submittedName>
        <fullName evidence="7">Serine peptidase</fullName>
    </submittedName>
</protein>
<evidence type="ECO:0000256" key="5">
    <source>
        <dbReference type="ARBA" id="ARBA00023180"/>
    </source>
</evidence>
<dbReference type="SUPFAM" id="SSF53474">
    <property type="entry name" value="alpha/beta-Hydrolases"/>
    <property type="match status" value="1"/>
</dbReference>
<proteinExistence type="inferred from homology"/>
<keyword evidence="2" id="KW-0645">Protease</keyword>
<feature type="chain" id="PRO_5034575815" evidence="6">
    <location>
        <begin position="19"/>
        <end position="488"/>
    </location>
</feature>
<dbReference type="Gene3D" id="3.40.50.1820">
    <property type="entry name" value="alpha/beta hydrolase"/>
    <property type="match status" value="1"/>
</dbReference>
<dbReference type="AlphaFoldDB" id="A0A8H4Q4L2"/>
<evidence type="ECO:0000256" key="1">
    <source>
        <dbReference type="ARBA" id="ARBA00011079"/>
    </source>
</evidence>
<organism evidence="7 8">
    <name type="scientific">Ophiocordyceps camponoti-floridani</name>
    <dbReference type="NCBI Taxonomy" id="2030778"/>
    <lineage>
        <taxon>Eukaryota</taxon>
        <taxon>Fungi</taxon>
        <taxon>Dikarya</taxon>
        <taxon>Ascomycota</taxon>
        <taxon>Pezizomycotina</taxon>
        <taxon>Sordariomycetes</taxon>
        <taxon>Hypocreomycetidae</taxon>
        <taxon>Hypocreales</taxon>
        <taxon>Ophiocordycipitaceae</taxon>
        <taxon>Ophiocordyceps</taxon>
    </lineage>
</organism>
<dbReference type="Proteomes" id="UP000562929">
    <property type="component" value="Unassembled WGS sequence"/>
</dbReference>
<evidence type="ECO:0000256" key="2">
    <source>
        <dbReference type="ARBA" id="ARBA00022670"/>
    </source>
</evidence>
<gene>
    <name evidence="7" type="ORF">GQ602_004836</name>
</gene>
<dbReference type="GO" id="GO:0006508">
    <property type="term" value="P:proteolysis"/>
    <property type="evidence" value="ECO:0007669"/>
    <property type="project" value="UniProtKB-KW"/>
</dbReference>